<gene>
    <name evidence="2" type="ORF">PECUL_23A042549</name>
</gene>
<evidence type="ECO:0000313" key="2">
    <source>
        <dbReference type="EMBL" id="CAH2252202.1"/>
    </source>
</evidence>
<accession>A0AAD1RG20</accession>
<dbReference type="Proteomes" id="UP001295444">
    <property type="component" value="Chromosome 02"/>
</dbReference>
<keyword evidence="3" id="KW-1185">Reference proteome</keyword>
<evidence type="ECO:0000256" key="1">
    <source>
        <dbReference type="SAM" id="MobiDB-lite"/>
    </source>
</evidence>
<protein>
    <submittedName>
        <fullName evidence="2">Polyphosphoinositide phosphatase</fullName>
    </submittedName>
</protein>
<proteinExistence type="predicted"/>
<feature type="compositionally biased region" description="Polar residues" evidence="1">
    <location>
        <begin position="95"/>
        <end position="105"/>
    </location>
</feature>
<organism evidence="2 3">
    <name type="scientific">Pelobates cultripes</name>
    <name type="common">Western spadefoot toad</name>
    <dbReference type="NCBI Taxonomy" id="61616"/>
    <lineage>
        <taxon>Eukaryota</taxon>
        <taxon>Metazoa</taxon>
        <taxon>Chordata</taxon>
        <taxon>Craniata</taxon>
        <taxon>Vertebrata</taxon>
        <taxon>Euteleostomi</taxon>
        <taxon>Amphibia</taxon>
        <taxon>Batrachia</taxon>
        <taxon>Anura</taxon>
        <taxon>Pelobatoidea</taxon>
        <taxon>Pelobatidae</taxon>
        <taxon>Pelobates</taxon>
    </lineage>
</organism>
<name>A0AAD1RG20_PELCU</name>
<dbReference type="AlphaFoldDB" id="A0AAD1RG20"/>
<feature type="compositionally biased region" description="Acidic residues" evidence="1">
    <location>
        <begin position="63"/>
        <end position="75"/>
    </location>
</feature>
<evidence type="ECO:0000313" key="3">
    <source>
        <dbReference type="Proteomes" id="UP001295444"/>
    </source>
</evidence>
<reference evidence="2" key="1">
    <citation type="submission" date="2022-03" db="EMBL/GenBank/DDBJ databases">
        <authorList>
            <person name="Alioto T."/>
            <person name="Alioto T."/>
            <person name="Gomez Garrido J."/>
        </authorList>
    </citation>
    <scope>NUCLEOTIDE SEQUENCE</scope>
</reference>
<sequence length="212" mass="23718">MGVRKGTIELKGGIRNKVVEIDTRVGIRRIRSNKANREETVLQRKTAASAPPPPSEEAVSSSSEDDSGTDREEDGAVSQRSTPVKMTDAGDNPKTAENSAQSTKDTYGINLSDGPSETDLHIYTRFVHLGLCQHRQDKRSLKIKSKPMDTILKLSCISSFSQDNIYEVQPPKVDRKSIEIFSAHIQAGRGIMQPLGKEDMLTYRDYFRNRYM</sequence>
<feature type="region of interest" description="Disordered" evidence="1">
    <location>
        <begin position="32"/>
        <end position="112"/>
    </location>
</feature>
<dbReference type="EMBL" id="OW240913">
    <property type="protein sequence ID" value="CAH2252202.1"/>
    <property type="molecule type" value="Genomic_DNA"/>
</dbReference>